<comment type="caution">
    <text evidence="2">The sequence shown here is derived from an EMBL/GenBank/DDBJ whole genome shotgun (WGS) entry which is preliminary data.</text>
</comment>
<dbReference type="EMBL" id="JAODUO010000526">
    <property type="protein sequence ID" value="KAK2178856.1"/>
    <property type="molecule type" value="Genomic_DNA"/>
</dbReference>
<sequence length="77" mass="9180">MDQDQLSMKNQRRQSRPPITSRNMPTTLTDNQQRPNVCPLTHQSRRSNVLHRLGRDTRFYETSYSDCQNRLCVLQPY</sequence>
<keyword evidence="3" id="KW-1185">Reference proteome</keyword>
<evidence type="ECO:0000256" key="1">
    <source>
        <dbReference type="SAM" id="MobiDB-lite"/>
    </source>
</evidence>
<dbReference type="Proteomes" id="UP001209878">
    <property type="component" value="Unassembled WGS sequence"/>
</dbReference>
<dbReference type="AlphaFoldDB" id="A0AAD9NSD5"/>
<gene>
    <name evidence="2" type="ORF">NP493_524g01028</name>
</gene>
<accession>A0AAD9NSD5</accession>
<organism evidence="2 3">
    <name type="scientific">Ridgeia piscesae</name>
    <name type="common">Tubeworm</name>
    <dbReference type="NCBI Taxonomy" id="27915"/>
    <lineage>
        <taxon>Eukaryota</taxon>
        <taxon>Metazoa</taxon>
        <taxon>Spiralia</taxon>
        <taxon>Lophotrochozoa</taxon>
        <taxon>Annelida</taxon>
        <taxon>Polychaeta</taxon>
        <taxon>Sedentaria</taxon>
        <taxon>Canalipalpata</taxon>
        <taxon>Sabellida</taxon>
        <taxon>Siboglinidae</taxon>
        <taxon>Ridgeia</taxon>
    </lineage>
</organism>
<feature type="compositionally biased region" description="Polar residues" evidence="1">
    <location>
        <begin position="17"/>
        <end position="35"/>
    </location>
</feature>
<reference evidence="2" key="1">
    <citation type="journal article" date="2023" name="Mol. Biol. Evol.">
        <title>Third-Generation Sequencing Reveals the Adaptive Role of the Epigenome in Three Deep-Sea Polychaetes.</title>
        <authorList>
            <person name="Perez M."/>
            <person name="Aroh O."/>
            <person name="Sun Y."/>
            <person name="Lan Y."/>
            <person name="Juniper S.K."/>
            <person name="Young C.R."/>
            <person name="Angers B."/>
            <person name="Qian P.Y."/>
        </authorList>
    </citation>
    <scope>NUCLEOTIDE SEQUENCE</scope>
    <source>
        <strain evidence="2">R07B-5</strain>
    </source>
</reference>
<protein>
    <submittedName>
        <fullName evidence="2">Uncharacterized protein</fullName>
    </submittedName>
</protein>
<name>A0AAD9NSD5_RIDPI</name>
<evidence type="ECO:0000313" key="3">
    <source>
        <dbReference type="Proteomes" id="UP001209878"/>
    </source>
</evidence>
<evidence type="ECO:0000313" key="2">
    <source>
        <dbReference type="EMBL" id="KAK2178856.1"/>
    </source>
</evidence>
<feature type="region of interest" description="Disordered" evidence="1">
    <location>
        <begin position="1"/>
        <end position="39"/>
    </location>
</feature>
<proteinExistence type="predicted"/>